<reference evidence="1" key="1">
    <citation type="submission" date="2020-05" db="EMBL/GenBank/DDBJ databases">
        <title>High-Quality Genomes of Partial-Nitritation/Anammox System by Hierarchical Clustering Based Hybrid Assembly.</title>
        <authorList>
            <person name="Liu L."/>
            <person name="Wang Y."/>
            <person name="Che Y."/>
            <person name="Chen Y."/>
            <person name="Xia Y."/>
            <person name="Luo R."/>
            <person name="Cheng S.H."/>
            <person name="Zheng C."/>
            <person name="Zhang T."/>
        </authorList>
    </citation>
    <scope>NUCLEOTIDE SEQUENCE</scope>
    <source>
        <strain evidence="1">H1_PAT1</strain>
    </source>
</reference>
<gene>
    <name evidence="1" type="ORF">HS096_02410</name>
</gene>
<evidence type="ECO:0000313" key="2">
    <source>
        <dbReference type="Proteomes" id="UP000710385"/>
    </source>
</evidence>
<protein>
    <recommendedName>
        <fullName evidence="3">DUF5668 domain-containing protein</fullName>
    </recommendedName>
</protein>
<accession>A0A928Y6N7</accession>
<name>A0A928Y6N7_UNCKA</name>
<dbReference type="Proteomes" id="UP000710385">
    <property type="component" value="Unassembled WGS sequence"/>
</dbReference>
<dbReference type="AlphaFoldDB" id="A0A928Y6N7"/>
<dbReference type="EMBL" id="JABTTY010000001">
    <property type="protein sequence ID" value="MBE7525221.1"/>
    <property type="molecule type" value="Genomic_DNA"/>
</dbReference>
<evidence type="ECO:0000313" key="1">
    <source>
        <dbReference type="EMBL" id="MBE7525221.1"/>
    </source>
</evidence>
<organism evidence="1 2">
    <name type="scientific">candidate division WWE3 bacterium</name>
    <dbReference type="NCBI Taxonomy" id="2053526"/>
    <lineage>
        <taxon>Bacteria</taxon>
        <taxon>Katanobacteria</taxon>
    </lineage>
</organism>
<comment type="caution">
    <text evidence="1">The sequence shown here is derived from an EMBL/GenBank/DDBJ whole genome shotgun (WGS) entry which is preliminary data.</text>
</comment>
<sequence>MVPLFITLIGAVFLLQAFDAVSASFTAWAWPLLVTLIGLTKLMGGNCKCCANGAKK</sequence>
<evidence type="ECO:0008006" key="3">
    <source>
        <dbReference type="Google" id="ProtNLM"/>
    </source>
</evidence>
<proteinExistence type="predicted"/>